<keyword evidence="2" id="KW-1185">Reference proteome</keyword>
<gene>
    <name evidence="1" type="ORF">JZ751_012087</name>
</gene>
<evidence type="ECO:0000313" key="1">
    <source>
        <dbReference type="EMBL" id="KAG9353963.1"/>
    </source>
</evidence>
<comment type="caution">
    <text evidence="1">The sequence shown here is derived from an EMBL/GenBank/DDBJ whole genome shotgun (WGS) entry which is preliminary data.</text>
</comment>
<evidence type="ECO:0000313" key="2">
    <source>
        <dbReference type="Proteomes" id="UP000824540"/>
    </source>
</evidence>
<sequence>MSDVTSRNAHNYSYTEVSFEGSLAAAILVCSWVPLLSWASRGLCEVRSVQAAAFASVLSGASGLQSVMEGWVGVAPVAERFE</sequence>
<accession>A0A8T2PRI2</accession>
<organism evidence="1 2">
    <name type="scientific">Albula glossodonta</name>
    <name type="common">roundjaw bonefish</name>
    <dbReference type="NCBI Taxonomy" id="121402"/>
    <lineage>
        <taxon>Eukaryota</taxon>
        <taxon>Metazoa</taxon>
        <taxon>Chordata</taxon>
        <taxon>Craniata</taxon>
        <taxon>Vertebrata</taxon>
        <taxon>Euteleostomi</taxon>
        <taxon>Actinopterygii</taxon>
        <taxon>Neopterygii</taxon>
        <taxon>Teleostei</taxon>
        <taxon>Albuliformes</taxon>
        <taxon>Albulidae</taxon>
        <taxon>Albula</taxon>
    </lineage>
</organism>
<proteinExistence type="predicted"/>
<protein>
    <submittedName>
        <fullName evidence="1">Uncharacterized protein</fullName>
    </submittedName>
</protein>
<dbReference type="Proteomes" id="UP000824540">
    <property type="component" value="Unassembled WGS sequence"/>
</dbReference>
<dbReference type="EMBL" id="JAFBMS010000003">
    <property type="protein sequence ID" value="KAG9353963.1"/>
    <property type="molecule type" value="Genomic_DNA"/>
</dbReference>
<reference evidence="1" key="1">
    <citation type="thesis" date="2021" institute="BYU ScholarsArchive" country="Provo, UT, USA">
        <title>Applications of and Algorithms for Genome Assembly and Genomic Analyses with an Emphasis on Marine Teleosts.</title>
        <authorList>
            <person name="Pickett B.D."/>
        </authorList>
    </citation>
    <scope>NUCLEOTIDE SEQUENCE</scope>
    <source>
        <strain evidence="1">HI-2016</strain>
    </source>
</reference>
<dbReference type="AlphaFoldDB" id="A0A8T2PRI2"/>
<name>A0A8T2PRI2_9TELE</name>